<sequence length="227" mass="23808">MVSRSALSAAVVPALHEALTFWLPIACAGCGALDVGLCSGCRAALAAAPHRRRTADGLVVTSAMEFSGVPARVLRALKEEGRTSLARALAPALALVLADAVAPDTLVATVPSSRAAYRRRGYRPVDLLVRRGGHAPVPLLRVARAPRDQRGLDREARRANVGGVFVSRPVRGRRVVLVDDVVTTGATLDDASRALRVAGAAEVVAVTLAHTPLRVDPSRQRAKDKSG</sequence>
<dbReference type="InterPro" id="IPR000836">
    <property type="entry name" value="PRTase_dom"/>
</dbReference>
<dbReference type="InterPro" id="IPR051910">
    <property type="entry name" value="ComF/GntX_DNA_util-trans"/>
</dbReference>
<dbReference type="Pfam" id="PF00156">
    <property type="entry name" value="Pribosyltran"/>
    <property type="match status" value="1"/>
</dbReference>
<organism evidence="3 4">
    <name type="scientific">Microbacterium testaceum</name>
    <name type="common">Aureobacterium testaceum</name>
    <name type="synonym">Brevibacterium testaceum</name>
    <dbReference type="NCBI Taxonomy" id="2033"/>
    <lineage>
        <taxon>Bacteria</taxon>
        <taxon>Bacillati</taxon>
        <taxon>Actinomycetota</taxon>
        <taxon>Actinomycetes</taxon>
        <taxon>Micrococcales</taxon>
        <taxon>Microbacteriaceae</taxon>
        <taxon>Microbacterium</taxon>
    </lineage>
</organism>
<dbReference type="SUPFAM" id="SSF53271">
    <property type="entry name" value="PRTase-like"/>
    <property type="match status" value="1"/>
</dbReference>
<evidence type="ECO:0000256" key="1">
    <source>
        <dbReference type="ARBA" id="ARBA00008007"/>
    </source>
</evidence>
<dbReference type="RefSeq" id="WP_058614436.1">
    <property type="nucleotide sequence ID" value="NZ_LDRV01000072.1"/>
</dbReference>
<comment type="similarity">
    <text evidence="1">Belongs to the ComF/GntX family.</text>
</comment>
<proteinExistence type="inferred from homology"/>
<accession>A0A147F655</accession>
<comment type="caution">
    <text evidence="3">The sequence shown here is derived from an EMBL/GenBank/DDBJ whole genome shotgun (WGS) entry which is preliminary data.</text>
</comment>
<feature type="domain" description="Phosphoribosyltransferase" evidence="2">
    <location>
        <begin position="170"/>
        <end position="221"/>
    </location>
</feature>
<dbReference type="EMBL" id="LDRV01000072">
    <property type="protein sequence ID" value="KTS10755.1"/>
    <property type="molecule type" value="Genomic_DNA"/>
</dbReference>
<dbReference type="Gene3D" id="3.40.50.2020">
    <property type="match status" value="1"/>
</dbReference>
<evidence type="ECO:0000313" key="4">
    <source>
        <dbReference type="Proteomes" id="UP000072189"/>
    </source>
</evidence>
<name>A0A147F655_MICTE</name>
<dbReference type="PANTHER" id="PTHR47505:SF1">
    <property type="entry name" value="DNA UTILIZATION PROTEIN YHGH"/>
    <property type="match status" value="1"/>
</dbReference>
<dbReference type="Proteomes" id="UP000072189">
    <property type="component" value="Unassembled WGS sequence"/>
</dbReference>
<reference evidence="3 4" key="1">
    <citation type="journal article" date="2016" name="Front. Microbiol.">
        <title>Genomic Resource of Rice Seed Associated Bacteria.</title>
        <authorList>
            <person name="Midha S."/>
            <person name="Bansal K."/>
            <person name="Sharma S."/>
            <person name="Kumar N."/>
            <person name="Patil P.P."/>
            <person name="Chaudhry V."/>
            <person name="Patil P.B."/>
        </authorList>
    </citation>
    <scope>NUCLEOTIDE SEQUENCE [LARGE SCALE GENOMIC DNA]</scope>
    <source>
        <strain evidence="3 4">RSA3</strain>
    </source>
</reference>
<gene>
    <name evidence="3" type="ORF">RSA3_11485</name>
</gene>
<dbReference type="AlphaFoldDB" id="A0A147F655"/>
<protein>
    <recommendedName>
        <fullName evidence="2">Phosphoribosyltransferase domain-containing protein</fullName>
    </recommendedName>
</protein>
<dbReference type="PANTHER" id="PTHR47505">
    <property type="entry name" value="DNA UTILIZATION PROTEIN YHGH"/>
    <property type="match status" value="1"/>
</dbReference>
<dbReference type="PATRIC" id="fig|2033.7.peg.3083"/>
<evidence type="ECO:0000313" key="3">
    <source>
        <dbReference type="EMBL" id="KTS10755.1"/>
    </source>
</evidence>
<evidence type="ECO:0000259" key="2">
    <source>
        <dbReference type="Pfam" id="PF00156"/>
    </source>
</evidence>
<dbReference type="InterPro" id="IPR029057">
    <property type="entry name" value="PRTase-like"/>
</dbReference>